<evidence type="ECO:0000256" key="11">
    <source>
        <dbReference type="ARBA" id="ARBA00042396"/>
    </source>
</evidence>
<evidence type="ECO:0000256" key="1">
    <source>
        <dbReference type="ARBA" id="ARBA00009879"/>
    </source>
</evidence>
<dbReference type="SUPFAM" id="SSF53613">
    <property type="entry name" value="Ribokinase-like"/>
    <property type="match status" value="1"/>
</dbReference>
<dbReference type="NCBIfam" id="NF009077">
    <property type="entry name" value="PRK12412.1"/>
    <property type="match status" value="1"/>
</dbReference>
<evidence type="ECO:0000256" key="9">
    <source>
        <dbReference type="ARBA" id="ARBA00042307"/>
    </source>
</evidence>
<gene>
    <name evidence="15" type="primary">pdxK</name>
    <name evidence="15" type="ORF">KL86SPO_31280</name>
</gene>
<dbReference type="InterPro" id="IPR029056">
    <property type="entry name" value="Ribokinase-like"/>
</dbReference>
<evidence type="ECO:0000256" key="2">
    <source>
        <dbReference type="ARBA" id="ARBA00012104"/>
    </source>
</evidence>
<dbReference type="GO" id="GO:0046872">
    <property type="term" value="F:metal ion binding"/>
    <property type="evidence" value="ECO:0007669"/>
    <property type="project" value="UniProtKB-KW"/>
</dbReference>
<evidence type="ECO:0000256" key="8">
    <source>
        <dbReference type="ARBA" id="ARBA00022842"/>
    </source>
</evidence>
<dbReference type="EC" id="2.7.1.35" evidence="2"/>
<dbReference type="GO" id="GO:0008972">
    <property type="term" value="F:phosphomethylpyrimidine kinase activity"/>
    <property type="evidence" value="ECO:0007669"/>
    <property type="project" value="InterPro"/>
</dbReference>
<name>A0A212LUD3_9FIRM</name>
<keyword evidence="3 15" id="KW-0808">Transferase</keyword>
<sequence>MRIFKALAVAGSDTSGGAGLQADLKTFQELGVYGMTAITVIVSQNPNNNWSHDIYPLPLEVLEAQMETVLGGIGIDALKTGMLATTEVISLVAKKIDKYGVNNVVIDPVMACKGTDEVLHPETTIGLREILAPRATIITPNIFEATQLSGIRSIRSVEDMKAAAVEIHKLGPKNVLIKGGAKIDTPDAVDVLYDGNECTILRSPKFNTTYTHGAGCTYASAITAGLAKGLPVHEAVKQAKEFITAAIQASFPLNAYVGPTYHAAHRLNK</sequence>
<evidence type="ECO:0000256" key="5">
    <source>
        <dbReference type="ARBA" id="ARBA00022741"/>
    </source>
</evidence>
<dbReference type="Gene3D" id="3.40.1190.20">
    <property type="match status" value="1"/>
</dbReference>
<dbReference type="FunFam" id="3.40.1190.20:FF:000003">
    <property type="entry name" value="Phosphomethylpyrimidine kinase ThiD"/>
    <property type="match status" value="1"/>
</dbReference>
<keyword evidence="5" id="KW-0547">Nucleotide-binding</keyword>
<evidence type="ECO:0000256" key="10">
    <source>
        <dbReference type="ARBA" id="ARBA00042348"/>
    </source>
</evidence>
<dbReference type="Pfam" id="PF08543">
    <property type="entry name" value="Phos_pyr_kin"/>
    <property type="match status" value="1"/>
</dbReference>
<dbReference type="AlphaFoldDB" id="A0A212LUD3"/>
<keyword evidence="8" id="KW-0460">Magnesium</keyword>
<dbReference type="GO" id="GO:0008478">
    <property type="term" value="F:pyridoxal kinase activity"/>
    <property type="evidence" value="ECO:0007669"/>
    <property type="project" value="UniProtKB-EC"/>
</dbReference>
<dbReference type="GO" id="GO:0005829">
    <property type="term" value="C:cytosol"/>
    <property type="evidence" value="ECO:0007669"/>
    <property type="project" value="TreeGrafter"/>
</dbReference>
<dbReference type="InterPro" id="IPR004399">
    <property type="entry name" value="HMP/HMP-P_kinase_dom"/>
</dbReference>
<dbReference type="GO" id="GO:0005524">
    <property type="term" value="F:ATP binding"/>
    <property type="evidence" value="ECO:0007669"/>
    <property type="project" value="UniProtKB-KW"/>
</dbReference>
<evidence type="ECO:0000256" key="3">
    <source>
        <dbReference type="ARBA" id="ARBA00022679"/>
    </source>
</evidence>
<organism evidence="15">
    <name type="scientific">uncultured Sporomusa sp</name>
    <dbReference type="NCBI Taxonomy" id="307249"/>
    <lineage>
        <taxon>Bacteria</taxon>
        <taxon>Bacillati</taxon>
        <taxon>Bacillota</taxon>
        <taxon>Negativicutes</taxon>
        <taxon>Selenomonadales</taxon>
        <taxon>Sporomusaceae</taxon>
        <taxon>Sporomusa</taxon>
        <taxon>environmental samples</taxon>
    </lineage>
</organism>
<protein>
    <recommendedName>
        <fullName evidence="2">pyridoxal kinase</fullName>
        <ecNumber evidence="2">2.7.1.35</ecNumber>
    </recommendedName>
    <alternativeName>
        <fullName evidence="10">PN/PL/PM kinase</fullName>
    </alternativeName>
    <alternativeName>
        <fullName evidence="11">Pyridoxal kinase</fullName>
    </alternativeName>
    <alternativeName>
        <fullName evidence="9">Pyridoxamine kinase</fullName>
    </alternativeName>
    <alternativeName>
        <fullName evidence="12">Vitamin B6 kinase</fullName>
    </alternativeName>
</protein>
<evidence type="ECO:0000256" key="12">
    <source>
        <dbReference type="ARBA" id="ARBA00042531"/>
    </source>
</evidence>
<dbReference type="GO" id="GO:0008902">
    <property type="term" value="F:hydroxymethylpyrimidine kinase activity"/>
    <property type="evidence" value="ECO:0007669"/>
    <property type="project" value="TreeGrafter"/>
</dbReference>
<keyword evidence="4" id="KW-0479">Metal-binding</keyword>
<comment type="similarity">
    <text evidence="1">Belongs to the ThiD family.</text>
</comment>
<keyword evidence="6 15" id="KW-0418">Kinase</keyword>
<accession>A0A212LUD3</accession>
<evidence type="ECO:0000256" key="6">
    <source>
        <dbReference type="ARBA" id="ARBA00022777"/>
    </source>
</evidence>
<feature type="domain" description="Pyridoxamine kinase/Phosphomethylpyrimidine kinase" evidence="14">
    <location>
        <begin position="13"/>
        <end position="260"/>
    </location>
</feature>
<evidence type="ECO:0000259" key="14">
    <source>
        <dbReference type="Pfam" id="PF08543"/>
    </source>
</evidence>
<dbReference type="InterPro" id="IPR013749">
    <property type="entry name" value="PM/HMP-P_kinase-1"/>
</dbReference>
<dbReference type="EMBL" id="FMJE01000003">
    <property type="protein sequence ID" value="SCM81101.1"/>
    <property type="molecule type" value="Genomic_DNA"/>
</dbReference>
<proteinExistence type="inferred from homology"/>
<evidence type="ECO:0000256" key="13">
    <source>
        <dbReference type="ARBA" id="ARBA00049293"/>
    </source>
</evidence>
<dbReference type="PANTHER" id="PTHR20858:SF19">
    <property type="entry name" value="PYRIDOXINE KINASE"/>
    <property type="match status" value="1"/>
</dbReference>
<dbReference type="GO" id="GO:0009228">
    <property type="term" value="P:thiamine biosynthetic process"/>
    <property type="evidence" value="ECO:0007669"/>
    <property type="project" value="InterPro"/>
</dbReference>
<dbReference type="NCBIfam" id="TIGR00097">
    <property type="entry name" value="HMP-P_kinase"/>
    <property type="match status" value="1"/>
</dbReference>
<keyword evidence="7" id="KW-0067">ATP-binding</keyword>
<evidence type="ECO:0000313" key="15">
    <source>
        <dbReference type="EMBL" id="SCM81101.1"/>
    </source>
</evidence>
<dbReference type="PANTHER" id="PTHR20858">
    <property type="entry name" value="PHOSPHOMETHYLPYRIMIDINE KINASE"/>
    <property type="match status" value="1"/>
</dbReference>
<comment type="catalytic activity">
    <reaction evidence="13">
        <text>pyridoxal + ATP = pyridoxal 5'-phosphate + ADP + H(+)</text>
        <dbReference type="Rhea" id="RHEA:10224"/>
        <dbReference type="ChEBI" id="CHEBI:15378"/>
        <dbReference type="ChEBI" id="CHEBI:17310"/>
        <dbReference type="ChEBI" id="CHEBI:30616"/>
        <dbReference type="ChEBI" id="CHEBI:456216"/>
        <dbReference type="ChEBI" id="CHEBI:597326"/>
        <dbReference type="EC" id="2.7.1.35"/>
    </reaction>
</comment>
<reference evidence="15" key="1">
    <citation type="submission" date="2016-08" db="EMBL/GenBank/DDBJ databases">
        <authorList>
            <person name="Seilhamer J.J."/>
        </authorList>
    </citation>
    <scope>NUCLEOTIDE SEQUENCE</scope>
    <source>
        <strain evidence="15">86</strain>
    </source>
</reference>
<dbReference type="CDD" id="cd01169">
    <property type="entry name" value="HMPP_kinase"/>
    <property type="match status" value="1"/>
</dbReference>
<dbReference type="RefSeq" id="WP_288184217.1">
    <property type="nucleotide sequence ID" value="NZ_LT608335.1"/>
</dbReference>
<evidence type="ECO:0000256" key="4">
    <source>
        <dbReference type="ARBA" id="ARBA00022723"/>
    </source>
</evidence>
<evidence type="ECO:0000256" key="7">
    <source>
        <dbReference type="ARBA" id="ARBA00022840"/>
    </source>
</evidence>